<dbReference type="STRING" id="988480.A0A075APL3"/>
<proteinExistence type="predicted"/>
<gene>
    <name evidence="2" type="ORF">O9G_004283</name>
</gene>
<evidence type="ECO:0000313" key="2">
    <source>
        <dbReference type="EMBL" id="EPZ32018.1"/>
    </source>
</evidence>
<dbReference type="InterPro" id="IPR048627">
    <property type="entry name" value="Sec10_HB"/>
</dbReference>
<feature type="domain" description="Exocyst complex component Sec10-like alpha-helical bundle" evidence="1">
    <location>
        <begin position="414"/>
        <end position="538"/>
    </location>
</feature>
<protein>
    <submittedName>
        <fullName evidence="2">Exocyst complex component Sec10-like domain-containing protein</fullName>
    </submittedName>
</protein>
<dbReference type="InterPro" id="IPR009976">
    <property type="entry name" value="Sec10-like"/>
</dbReference>
<dbReference type="GO" id="GO:0006887">
    <property type="term" value="P:exocytosis"/>
    <property type="evidence" value="ECO:0007669"/>
    <property type="project" value="TreeGrafter"/>
</dbReference>
<sequence length="546" mass="63665">MNTNSDNPKLYIEIYQELTPYYREMRKKRLDGEEFRKLSPVNVARMLDRLVEFGNSRPLHGYEARAKEMFESNALLAFEQAIDSKNVQDMKVLTMLDNKKSAIQMYLSKIPVFYDKTYNAVHFFNFSEVGNYIQNFMGHILTVCTDQLKIIEMIFNEKGEVSFQFVSRLFTEVIEDFLKEFFKQALSNNDVLYLQTMVYAFAVCKDLSQKLFAIDSKLLGNATVEQFVGKEFATFLNSYKEQEINYLNVHYKAKSDAVLSRLKVEKIQNKMSSEAFSVYRMKILNLAPVQDVVAAMDKKLILEEDTKLLDQGHPSIQLCFEFIRINQISVTRAISVLMGDERDRFVEQQFGTMTRMLSEHLKALFANLKLEKIPIPREPFNRFFQIQIRIDKKKLHSESAAEKKMFEGVLDEMAVLESIEILKDCMKLFKENLDKQLLEVFGNELGTRLFKGMVSEAGGFRLMNDINQFHEWASELKSIQVKKQFEALKGISNIFIIQPEEIKSYLMEQQRYQGILKQDEVLEFVKLRNDYKKISNKVEVDGCSIC</sequence>
<dbReference type="PANTHER" id="PTHR12100:SF1">
    <property type="entry name" value="RECYCLIN-1"/>
    <property type="match status" value="1"/>
</dbReference>
<dbReference type="Proteomes" id="UP000030755">
    <property type="component" value="Unassembled WGS sequence"/>
</dbReference>
<dbReference type="PANTHER" id="PTHR12100">
    <property type="entry name" value="SEC10"/>
    <property type="match status" value="1"/>
</dbReference>
<dbReference type="OMA" id="QFHEWAS"/>
<reference evidence="2 3" key="1">
    <citation type="journal article" date="2013" name="Curr. Biol.">
        <title>Shared signatures of parasitism and phylogenomics unite Cryptomycota and microsporidia.</title>
        <authorList>
            <person name="James T.Y."/>
            <person name="Pelin A."/>
            <person name="Bonen L."/>
            <person name="Ahrendt S."/>
            <person name="Sain D."/>
            <person name="Corradi N."/>
            <person name="Stajich J.E."/>
        </authorList>
    </citation>
    <scope>NUCLEOTIDE SEQUENCE [LARGE SCALE GENOMIC DNA]</scope>
    <source>
        <strain evidence="2 3">CSF55</strain>
    </source>
</reference>
<evidence type="ECO:0000259" key="1">
    <source>
        <dbReference type="Pfam" id="PF07393"/>
    </source>
</evidence>
<dbReference type="HOGENOM" id="CLU_498893_0_0_1"/>
<dbReference type="OrthoDB" id="5554140at2759"/>
<dbReference type="Gene3D" id="1.20.58.1970">
    <property type="match status" value="1"/>
</dbReference>
<name>A0A075APL3_ROZAC</name>
<organism evidence="2 3">
    <name type="scientific">Rozella allomycis (strain CSF55)</name>
    <dbReference type="NCBI Taxonomy" id="988480"/>
    <lineage>
        <taxon>Eukaryota</taxon>
        <taxon>Fungi</taxon>
        <taxon>Fungi incertae sedis</taxon>
        <taxon>Cryptomycota</taxon>
        <taxon>Cryptomycota incertae sedis</taxon>
        <taxon>Rozella</taxon>
    </lineage>
</organism>
<feature type="domain" description="Exocyst complex component Sec10-like alpha-helical bundle" evidence="1">
    <location>
        <begin position="67"/>
        <end position="365"/>
    </location>
</feature>
<dbReference type="Pfam" id="PF07393">
    <property type="entry name" value="Sec10_HB"/>
    <property type="match status" value="2"/>
</dbReference>
<dbReference type="EMBL" id="KE561194">
    <property type="protein sequence ID" value="EPZ32018.1"/>
    <property type="molecule type" value="Genomic_DNA"/>
</dbReference>
<keyword evidence="3" id="KW-1185">Reference proteome</keyword>
<dbReference type="AlphaFoldDB" id="A0A075APL3"/>
<accession>A0A075APL3</accession>
<dbReference type="GO" id="GO:0006893">
    <property type="term" value="P:Golgi to plasma membrane transport"/>
    <property type="evidence" value="ECO:0007669"/>
    <property type="project" value="TreeGrafter"/>
</dbReference>
<dbReference type="GO" id="GO:0000145">
    <property type="term" value="C:exocyst"/>
    <property type="evidence" value="ECO:0007669"/>
    <property type="project" value="TreeGrafter"/>
</dbReference>
<evidence type="ECO:0000313" key="3">
    <source>
        <dbReference type="Proteomes" id="UP000030755"/>
    </source>
</evidence>